<evidence type="ECO:0000256" key="1">
    <source>
        <dbReference type="SAM" id="MobiDB-lite"/>
    </source>
</evidence>
<gene>
    <name evidence="2" type="ORF">WT57_04130</name>
</gene>
<comment type="caution">
    <text evidence="2">The sequence shown here is derived from an EMBL/GenBank/DDBJ whole genome shotgun (WGS) entry which is preliminary data.</text>
</comment>
<dbReference type="EMBL" id="LPJX01000066">
    <property type="protein sequence ID" value="KWF58612.1"/>
    <property type="molecule type" value="Genomic_DNA"/>
</dbReference>
<dbReference type="Proteomes" id="UP000061512">
    <property type="component" value="Unassembled WGS sequence"/>
</dbReference>
<sequence>MRIGDSRFVGWSENGNRPAPVDTPGEAALRGPFATANCQVGQCGGGSGGWRGRVERLALRDAHPSLRAHVSDRPAVA</sequence>
<organism evidence="2 3">
    <name type="scientific">Burkholderia pseudomultivorans</name>
    <dbReference type="NCBI Taxonomy" id="1207504"/>
    <lineage>
        <taxon>Bacteria</taxon>
        <taxon>Pseudomonadati</taxon>
        <taxon>Pseudomonadota</taxon>
        <taxon>Betaproteobacteria</taxon>
        <taxon>Burkholderiales</taxon>
        <taxon>Burkholderiaceae</taxon>
        <taxon>Burkholderia</taxon>
        <taxon>Burkholderia cepacia complex</taxon>
    </lineage>
</organism>
<feature type="region of interest" description="Disordered" evidence="1">
    <location>
        <begin position="1"/>
        <end position="22"/>
    </location>
</feature>
<evidence type="ECO:0000313" key="3">
    <source>
        <dbReference type="Proteomes" id="UP000061512"/>
    </source>
</evidence>
<evidence type="ECO:0000313" key="2">
    <source>
        <dbReference type="EMBL" id="KWF58612.1"/>
    </source>
</evidence>
<reference evidence="2 3" key="1">
    <citation type="submission" date="2015-11" db="EMBL/GenBank/DDBJ databases">
        <title>Expanding the genomic diversity of Burkholderia species for the development of highly accurate diagnostics.</title>
        <authorList>
            <person name="Sahl J."/>
            <person name="Keim P."/>
            <person name="Wagner D."/>
        </authorList>
    </citation>
    <scope>NUCLEOTIDE SEQUENCE [LARGE SCALE GENOMIC DNA]</scope>
    <source>
        <strain evidence="2 3">MSMB574WGS</strain>
    </source>
</reference>
<name>A0A132ETS3_9BURK</name>
<proteinExistence type="predicted"/>
<protein>
    <submittedName>
        <fullName evidence="2">Uncharacterized protein</fullName>
    </submittedName>
</protein>
<dbReference type="AlphaFoldDB" id="A0A132ETS3"/>
<accession>A0A132ETS3</accession>